<keyword evidence="3" id="KW-1185">Reference proteome</keyword>
<protein>
    <submittedName>
        <fullName evidence="2">Uncharacterized protein</fullName>
    </submittedName>
</protein>
<evidence type="ECO:0000313" key="2">
    <source>
        <dbReference type="EMBL" id="RQG99835.1"/>
    </source>
</evidence>
<reference evidence="2 3" key="1">
    <citation type="submission" date="2018-11" db="EMBL/GenBank/DDBJ databases">
        <title>Paraburkholderia sp. DHOA04, isolated from soil.</title>
        <authorList>
            <person name="Gao Z.-H."/>
            <person name="Qiu L.-H."/>
            <person name="Fu J.-C."/>
        </authorList>
    </citation>
    <scope>NUCLEOTIDE SEQUENCE [LARGE SCALE GENOMIC DNA]</scope>
    <source>
        <strain evidence="2 3">DHOA04</strain>
    </source>
</reference>
<name>A0A3N6PLK1_9BURK</name>
<feature type="compositionally biased region" description="Polar residues" evidence="1">
    <location>
        <begin position="53"/>
        <end position="66"/>
    </location>
</feature>
<comment type="caution">
    <text evidence="2">The sequence shown here is derived from an EMBL/GenBank/DDBJ whole genome shotgun (WGS) entry which is preliminary data.</text>
</comment>
<proteinExistence type="predicted"/>
<dbReference type="RefSeq" id="WP_124153957.1">
    <property type="nucleotide sequence ID" value="NZ_RQIS01000033.1"/>
</dbReference>
<evidence type="ECO:0000256" key="1">
    <source>
        <dbReference type="SAM" id="MobiDB-lite"/>
    </source>
</evidence>
<dbReference type="AlphaFoldDB" id="A0A3N6PLK1"/>
<dbReference type="EMBL" id="RQIS01000033">
    <property type="protein sequence ID" value="RQG99835.1"/>
    <property type="molecule type" value="Genomic_DNA"/>
</dbReference>
<accession>A0A3N6PLK1</accession>
<organism evidence="2 3">
    <name type="scientific">Paraburkholderia dinghuensis</name>
    <dbReference type="NCBI Taxonomy" id="2305225"/>
    <lineage>
        <taxon>Bacteria</taxon>
        <taxon>Pseudomonadati</taxon>
        <taxon>Pseudomonadota</taxon>
        <taxon>Betaproteobacteria</taxon>
        <taxon>Burkholderiales</taxon>
        <taxon>Burkholderiaceae</taxon>
        <taxon>Paraburkholderia</taxon>
    </lineage>
</organism>
<dbReference type="Proteomes" id="UP000272778">
    <property type="component" value="Unassembled WGS sequence"/>
</dbReference>
<gene>
    <name evidence="2" type="ORF">D1Y85_26040</name>
</gene>
<dbReference type="OrthoDB" id="7391850at2"/>
<feature type="region of interest" description="Disordered" evidence="1">
    <location>
        <begin position="53"/>
        <end position="74"/>
    </location>
</feature>
<sequence>MSLWNRIFSVFSSNDNGSSVVADNGPMVVNPSTGLPMLGNSYTSVDYGGSPFGTNVHDTSSSQPTNYGCDDWMR</sequence>
<evidence type="ECO:0000313" key="3">
    <source>
        <dbReference type="Proteomes" id="UP000272778"/>
    </source>
</evidence>